<dbReference type="InterPro" id="IPR014031">
    <property type="entry name" value="Ketoacyl_synth_C"/>
</dbReference>
<dbReference type="InterPro" id="IPR036736">
    <property type="entry name" value="ACP-like_sf"/>
</dbReference>
<dbReference type="GO" id="GO:0006633">
    <property type="term" value="P:fatty acid biosynthetic process"/>
    <property type="evidence" value="ECO:0007669"/>
    <property type="project" value="InterPro"/>
</dbReference>
<dbReference type="InterPro" id="IPR020806">
    <property type="entry name" value="PKS_PP-bd"/>
</dbReference>
<dbReference type="InterPro" id="IPR016036">
    <property type="entry name" value="Malonyl_transacylase_ACP-bd"/>
</dbReference>
<dbReference type="PROSITE" id="PS00606">
    <property type="entry name" value="KS3_1"/>
    <property type="match status" value="1"/>
</dbReference>
<dbReference type="GO" id="GO:0031177">
    <property type="term" value="F:phosphopantetheine binding"/>
    <property type="evidence" value="ECO:0007669"/>
    <property type="project" value="InterPro"/>
</dbReference>
<dbReference type="Proteomes" id="UP000198415">
    <property type="component" value="Unassembled WGS sequence"/>
</dbReference>
<keyword evidence="11" id="KW-1185">Reference proteome</keyword>
<keyword evidence="5" id="KW-0012">Acyltransferase</keyword>
<gene>
    <name evidence="10" type="ORF">SAMN06264365_1171</name>
</gene>
<evidence type="ECO:0000259" key="9">
    <source>
        <dbReference type="PROSITE" id="PS52019"/>
    </source>
</evidence>
<dbReference type="InterPro" id="IPR049551">
    <property type="entry name" value="PKS_DH_C"/>
</dbReference>
<dbReference type="SMART" id="SM00825">
    <property type="entry name" value="PKS_KS"/>
    <property type="match status" value="1"/>
</dbReference>
<dbReference type="Pfam" id="PF21089">
    <property type="entry name" value="PKS_DH_N"/>
    <property type="match status" value="1"/>
</dbReference>
<dbReference type="GO" id="GO:0004312">
    <property type="term" value="F:fatty acid synthase activity"/>
    <property type="evidence" value="ECO:0007669"/>
    <property type="project" value="TreeGrafter"/>
</dbReference>
<dbReference type="GO" id="GO:0004315">
    <property type="term" value="F:3-oxoacyl-[acyl-carrier-protein] synthase activity"/>
    <property type="evidence" value="ECO:0007669"/>
    <property type="project" value="InterPro"/>
</dbReference>
<dbReference type="InterPro" id="IPR020841">
    <property type="entry name" value="PKS_Beta-ketoAc_synthase_dom"/>
</dbReference>
<evidence type="ECO:0000256" key="3">
    <source>
        <dbReference type="ARBA" id="ARBA00022679"/>
    </source>
</evidence>
<evidence type="ECO:0000313" key="11">
    <source>
        <dbReference type="Proteomes" id="UP000198415"/>
    </source>
</evidence>
<dbReference type="SMART" id="SM01294">
    <property type="entry name" value="PKS_PP_betabranch"/>
    <property type="match status" value="2"/>
</dbReference>
<dbReference type="PANTHER" id="PTHR43775:SF51">
    <property type="entry name" value="INACTIVE PHENOLPHTHIOCEROL SYNTHESIS POLYKETIDE SYNTHASE TYPE I PKS1-RELATED"/>
    <property type="match status" value="1"/>
</dbReference>
<keyword evidence="2" id="KW-0597">Phosphoprotein</keyword>
<proteinExistence type="predicted"/>
<dbReference type="InterPro" id="IPR057326">
    <property type="entry name" value="KR_dom"/>
</dbReference>
<dbReference type="SMART" id="SM00826">
    <property type="entry name" value="PKS_DH"/>
    <property type="match status" value="1"/>
</dbReference>
<dbReference type="InterPro" id="IPR032821">
    <property type="entry name" value="PKS_assoc"/>
</dbReference>
<accession>A0A239EZA1</accession>
<feature type="non-terminal residue" evidence="10">
    <location>
        <position position="1"/>
    </location>
</feature>
<keyword evidence="3 10" id="KW-0808">Transferase</keyword>
<evidence type="ECO:0000256" key="4">
    <source>
        <dbReference type="ARBA" id="ARBA00023268"/>
    </source>
</evidence>
<feature type="domain" description="Ketosynthase family 3 (KS3)" evidence="8">
    <location>
        <begin position="230"/>
        <end position="656"/>
    </location>
</feature>
<keyword evidence="4" id="KW-0511">Multifunctional enzyme</keyword>
<dbReference type="PROSITE" id="PS52004">
    <property type="entry name" value="KS3_2"/>
    <property type="match status" value="1"/>
</dbReference>
<dbReference type="InterPro" id="IPR050091">
    <property type="entry name" value="PKS_NRPS_Biosynth_Enz"/>
</dbReference>
<dbReference type="Pfam" id="PF14765">
    <property type="entry name" value="PS-DH"/>
    <property type="match status" value="1"/>
</dbReference>
<dbReference type="InterPro" id="IPR055123">
    <property type="entry name" value="SpnB-like_Rossmann"/>
</dbReference>
<dbReference type="PROSITE" id="PS00012">
    <property type="entry name" value="PHOSPHOPANTETHEINE"/>
    <property type="match status" value="2"/>
</dbReference>
<feature type="region of interest" description="C-terminal hotdog fold" evidence="6">
    <location>
        <begin position="1229"/>
        <end position="1366"/>
    </location>
</feature>
<feature type="domain" description="Carrier" evidence="7">
    <location>
        <begin position="135"/>
        <end position="213"/>
    </location>
</feature>
<dbReference type="SUPFAM" id="SSF53901">
    <property type="entry name" value="Thiolase-like"/>
    <property type="match status" value="1"/>
</dbReference>
<evidence type="ECO:0000256" key="6">
    <source>
        <dbReference type="PROSITE-ProRule" id="PRU01363"/>
    </source>
</evidence>
<evidence type="ECO:0000259" key="8">
    <source>
        <dbReference type="PROSITE" id="PS52004"/>
    </source>
</evidence>
<evidence type="ECO:0000256" key="1">
    <source>
        <dbReference type="ARBA" id="ARBA00022450"/>
    </source>
</evidence>
<dbReference type="Pfam" id="PF00698">
    <property type="entry name" value="Acyl_transf_1"/>
    <property type="match status" value="1"/>
</dbReference>
<dbReference type="InterPro" id="IPR013968">
    <property type="entry name" value="PKS_KR"/>
</dbReference>
<dbReference type="RefSeq" id="WP_143232723.1">
    <property type="nucleotide sequence ID" value="NZ_FZNR01000017.1"/>
</dbReference>
<dbReference type="CDD" id="cd08956">
    <property type="entry name" value="KR_3_FAS_SDR_x"/>
    <property type="match status" value="1"/>
</dbReference>
<dbReference type="PANTHER" id="PTHR43775">
    <property type="entry name" value="FATTY ACID SYNTHASE"/>
    <property type="match status" value="1"/>
</dbReference>
<feature type="active site" description="Proton acceptor; for dehydratase activity" evidence="6">
    <location>
        <position position="1133"/>
    </location>
</feature>
<feature type="domain" description="PKS/mFAS DH" evidence="9">
    <location>
        <begin position="1101"/>
        <end position="1366"/>
    </location>
</feature>
<dbReference type="Gene3D" id="3.40.50.720">
    <property type="entry name" value="NAD(P)-binding Rossmann-like Domain"/>
    <property type="match status" value="2"/>
</dbReference>
<dbReference type="Gene3D" id="1.10.1200.10">
    <property type="entry name" value="ACP-like"/>
    <property type="match status" value="2"/>
</dbReference>
<dbReference type="InterPro" id="IPR016035">
    <property type="entry name" value="Acyl_Trfase/lysoPLipase"/>
</dbReference>
<dbReference type="InterPro" id="IPR042104">
    <property type="entry name" value="PKS_dehydratase_sf"/>
</dbReference>
<organism evidence="10 11">
    <name type="scientific">Actinoplanes regularis</name>
    <dbReference type="NCBI Taxonomy" id="52697"/>
    <lineage>
        <taxon>Bacteria</taxon>
        <taxon>Bacillati</taxon>
        <taxon>Actinomycetota</taxon>
        <taxon>Actinomycetes</taxon>
        <taxon>Micromonosporales</taxon>
        <taxon>Micromonosporaceae</taxon>
        <taxon>Actinoplanes</taxon>
    </lineage>
</organism>
<feature type="region of interest" description="N-terminal hotdog fold" evidence="6">
    <location>
        <begin position="1101"/>
        <end position="1218"/>
    </location>
</feature>
<dbReference type="EMBL" id="FZNR01000017">
    <property type="protein sequence ID" value="SNS49996.1"/>
    <property type="molecule type" value="Genomic_DNA"/>
</dbReference>
<evidence type="ECO:0000313" key="10">
    <source>
        <dbReference type="EMBL" id="SNS49996.1"/>
    </source>
</evidence>
<dbReference type="SMART" id="SM00827">
    <property type="entry name" value="PKS_AT"/>
    <property type="match status" value="1"/>
</dbReference>
<dbReference type="Pfam" id="PF08659">
    <property type="entry name" value="KR"/>
    <property type="match status" value="2"/>
</dbReference>
<reference evidence="10 11" key="1">
    <citation type="submission" date="2017-06" db="EMBL/GenBank/DDBJ databases">
        <authorList>
            <person name="Kim H.J."/>
            <person name="Triplett B.A."/>
        </authorList>
    </citation>
    <scope>NUCLEOTIDE SEQUENCE [LARGE SCALE GENOMIC DNA]</scope>
    <source>
        <strain evidence="10 11">DSM 43151</strain>
    </source>
</reference>
<evidence type="ECO:0000256" key="5">
    <source>
        <dbReference type="ARBA" id="ARBA00023315"/>
    </source>
</evidence>
<evidence type="ECO:0000256" key="2">
    <source>
        <dbReference type="ARBA" id="ARBA00022553"/>
    </source>
</evidence>
<dbReference type="Pfam" id="PF02801">
    <property type="entry name" value="Ketoacyl-synt_C"/>
    <property type="match status" value="1"/>
</dbReference>
<dbReference type="InterPro" id="IPR001227">
    <property type="entry name" value="Ac_transferase_dom_sf"/>
</dbReference>
<name>A0A239EZA1_9ACTN</name>
<dbReference type="Gene3D" id="3.10.129.110">
    <property type="entry name" value="Polyketide synthase dehydratase"/>
    <property type="match status" value="1"/>
</dbReference>
<dbReference type="SMART" id="SM00823">
    <property type="entry name" value="PKS_PP"/>
    <property type="match status" value="2"/>
</dbReference>
<feature type="active site" description="Proton donor; for dehydratase activity" evidence="6">
    <location>
        <position position="1288"/>
    </location>
</feature>
<dbReference type="SUPFAM" id="SSF47336">
    <property type="entry name" value="ACP-like"/>
    <property type="match status" value="2"/>
</dbReference>
<dbReference type="InterPro" id="IPR020807">
    <property type="entry name" value="PKS_DH"/>
</dbReference>
<keyword evidence="1" id="KW-0596">Phosphopantetheine</keyword>
<dbReference type="SUPFAM" id="SSF51735">
    <property type="entry name" value="NAD(P)-binding Rossmann-fold domains"/>
    <property type="match status" value="3"/>
</dbReference>
<dbReference type="InterPro" id="IPR049900">
    <property type="entry name" value="PKS_mFAS_DH"/>
</dbReference>
<dbReference type="InterPro" id="IPR014043">
    <property type="entry name" value="Acyl_transferase_dom"/>
</dbReference>
<dbReference type="SUPFAM" id="SSF52151">
    <property type="entry name" value="FabD/lysophospholipase-like"/>
    <property type="match status" value="1"/>
</dbReference>
<dbReference type="InterPro" id="IPR006162">
    <property type="entry name" value="Ppantetheine_attach_site"/>
</dbReference>
<dbReference type="InterPro" id="IPR009081">
    <property type="entry name" value="PP-bd_ACP"/>
</dbReference>
<dbReference type="Pfam" id="PF00109">
    <property type="entry name" value="ketoacyl-synt"/>
    <property type="match status" value="1"/>
</dbReference>
<dbReference type="Pfam" id="PF22953">
    <property type="entry name" value="SpnB_Rossmann"/>
    <property type="match status" value="1"/>
</dbReference>
<dbReference type="InterPro" id="IPR018201">
    <property type="entry name" value="Ketoacyl_synth_AS"/>
</dbReference>
<dbReference type="SMART" id="SM00822">
    <property type="entry name" value="PKS_KR"/>
    <property type="match status" value="1"/>
</dbReference>
<dbReference type="PROSITE" id="PS52019">
    <property type="entry name" value="PKS_MFAS_DH"/>
    <property type="match status" value="1"/>
</dbReference>
<dbReference type="InterPro" id="IPR049552">
    <property type="entry name" value="PKS_DH_N"/>
</dbReference>
<dbReference type="FunFam" id="3.40.47.10:FF:000019">
    <property type="entry name" value="Polyketide synthase type I"/>
    <property type="match status" value="1"/>
</dbReference>
<dbReference type="Pfam" id="PF16197">
    <property type="entry name" value="KAsynt_C_assoc"/>
    <property type="match status" value="1"/>
</dbReference>
<dbReference type="Gene3D" id="3.30.70.3290">
    <property type="match status" value="1"/>
</dbReference>
<dbReference type="SUPFAM" id="SSF55048">
    <property type="entry name" value="Probable ACP-binding domain of malonyl-CoA ACP transacylase"/>
    <property type="match status" value="1"/>
</dbReference>
<dbReference type="CDD" id="cd00833">
    <property type="entry name" value="PKS"/>
    <property type="match status" value="1"/>
</dbReference>
<feature type="domain" description="Carrier" evidence="7">
    <location>
        <begin position="1836"/>
        <end position="1911"/>
    </location>
</feature>
<dbReference type="OrthoDB" id="3406074at2"/>
<protein>
    <submittedName>
        <fullName evidence="10">Acyl transferase domain-containing protein</fullName>
    </submittedName>
</protein>
<dbReference type="Gene3D" id="3.40.366.10">
    <property type="entry name" value="Malonyl-Coenzyme A Acyl Carrier Protein, domain 2"/>
    <property type="match status" value="1"/>
</dbReference>
<dbReference type="PROSITE" id="PS50075">
    <property type="entry name" value="CARRIER"/>
    <property type="match status" value="2"/>
</dbReference>
<sequence>AFVLFSSAAGVLGSPGQANYAAANSYLDALAADRRSQGLPGLSLAWGPWATEGMAGALAARDSVRISRSGIVALTEEEGLALFDAALAAGQPGLVPMRVDPARLPETGLPPVLRGLVRTRRRTASASTGAADLPADFDAVLAAVRGEVARVLGFGAASEVAAQASFADLGFDSLTAVELRNRLAEVSGLRLPATLVFDYPSPETLARFIVGELSGGTEATVDAPVVTSTDEPIAIVGMSCRYPGGVASPEDLWALLVAGGDGISDFPVDRGWDLSTLFSDDPGRAGTSYVREGGFLHEAALFDPAFFGISPREAVAMDPQQRLLLEASWEAVERAGIDPSTLRGSRTGVFAGVMYHNYGSWLAEIPEEVEGFLGTGASSSVLSGRVSYVFGLEGPAMTVDTACSSSLVALHLAVQALRRGECEMALAGGVTVMPTPDTFVNFSRQRGLATDGRCKSFAAAADGTGWGEGVGVLILERLSDARAKGHDVLAVIRGSAVNQDGASNGLTAPNGPSQARVIRQALASADLRPSEVDAVEAHGTGTTLGDPIEAQALLATYGQDRAGGEPLWLGSLKSNLGHTQAAAGVGGVIKMILAMRHGILPQTLHVDEPTPHVDWESGEVRLLTAGREWPAVDRPRRAGISSFGISGTNAHVIIEQPVEVAAPRPAAPVLPMVPLPVSGRTPQALHDQIARLTAHLDGAAGAGLADLARTAALGRAHLPHRAVVVAADREGWRSALARVEPVAVATGGLGVLFTGQGAQRSGMGRGLYEAFPVFAAAFDEVCAALDVFLPSALRDVVFGGGELLDQTLWTQAGLFAVETALFRLVESWGVRPGFVAGHSVGEIVAAHVAGVLSLEDAARLVTARGRLMQALPVGGAMAALAGTELEVAGRGVDVAAVNSPGSVVVSGSEAAVDALVTEWKKQGRRARRLSVSHAFHSALMEPMLAEFGAIAAQLSYDRPQLAVVSNVTGTVVEQFDAGYWVRHVREAVRFADSVAYMADAGVSRFLELGPDGVLSGMGQQCVEALFVPALRRDRDEPQSLLTAIGRLWESGIDLDWTALLGGRESGLAALPTYAFQHEHYWLTGSTTSGDVTTAGLSATGHPLLTAVVTLPDSDGLVLTGRLAAAAQPWLTDHTVAGAVLFPGTGFVELAIRAGDEVGHGHLEELTLQTPLVLTDPVAIRVLVGGERDGKRAVTIHSQAGDSWHCHAAGTLSAAVPAPRPAAPWPPAGAETLEIDDVYPRLAEAGLGYGPAFRGLRAGWRLGDEVYAEVVLPENLGIEGYGVHPALLDASLHAIGLGDLFPDDGKARLPFAWNGVTLHATGATHLRVRIAPAGGSAVALDVADSAGAPILSVASLSLRAADPSAATAGAGDLMFGLDWVPVTGTAEADRSWAILGPDPLELRAALKRSGLDPAEPAGLPELLAAPDLPDVVLLAHGDAGRTGPEATHATTARALETIQAWLADERLTGSRLVFVTSGAVAAAPGDEVLDLGHAALWGLVRSAQSEHPDRFQLIDVDDPARLAEAVGSAEPQLAIRGADVLAPRLVRHTTGEGERAPAFGPESTVLITGGTGALGAALARHLATRHGVTRLVLASRRGPDAPGAAGLRAELAGLGADATLVACDTADRDAVAGMLAGHPVTAVVHTAGLLDDGMIDALTPDRLAAVLRAKADSAWHLHELTTDLPLTAFVLYSSAAGLLGNPGQANYAAANTFLDALAQHRRAAGHPAVSLAWGLWQDGEGMAGAIGGETARMNRAGVNALTTEQGLALFDAALDGERAVLAPIALDLATLRSHPELPALFGSLIRRRVTRTVAAGAAAAAGRREQLAALPADERERVLTELVHAEVAAALGITDAAEIQAGRPFRDLGFDSLTAVELRNQLAAMTGLQLPPTLVFDHPTPAELVAQLAQELTGVPAELPVFGHLDQLTAGLAASRPDEGQRARITAQLRALLAGLAGDEQEREEQQIAHVIDTASDDEMFEFIGREFGLS</sequence>
<evidence type="ECO:0000259" key="7">
    <source>
        <dbReference type="PROSITE" id="PS50075"/>
    </source>
</evidence>
<dbReference type="FunFam" id="1.10.1200.10:FF:000007">
    <property type="entry name" value="Probable polyketide synthase pks17"/>
    <property type="match status" value="1"/>
</dbReference>
<dbReference type="Pfam" id="PF00550">
    <property type="entry name" value="PP-binding"/>
    <property type="match status" value="2"/>
</dbReference>
<dbReference type="Gene3D" id="3.40.47.10">
    <property type="match status" value="1"/>
</dbReference>
<dbReference type="InterPro" id="IPR036291">
    <property type="entry name" value="NAD(P)-bd_dom_sf"/>
</dbReference>
<dbReference type="InterPro" id="IPR014030">
    <property type="entry name" value="Ketoacyl_synth_N"/>
</dbReference>
<dbReference type="InterPro" id="IPR016039">
    <property type="entry name" value="Thiolase-like"/>
</dbReference>